<reference evidence="21 22" key="1">
    <citation type="submission" date="2017-04" db="EMBL/GenBank/DDBJ databases">
        <authorList>
            <person name="Afonso C.L."/>
            <person name="Miller P.J."/>
            <person name="Scott M.A."/>
            <person name="Spackman E."/>
            <person name="Goraichik I."/>
            <person name="Dimitrov K.M."/>
            <person name="Suarez D.L."/>
            <person name="Swayne D.E."/>
        </authorList>
    </citation>
    <scope>NUCLEOTIDE SEQUENCE [LARGE SCALE GENOMIC DNA]</scope>
    <source>
        <strain evidence="21 22">ToBE</strain>
    </source>
</reference>
<evidence type="ECO:0000313" key="21">
    <source>
        <dbReference type="EMBL" id="SMB92616.1"/>
    </source>
</evidence>
<dbReference type="GO" id="GO:0046656">
    <property type="term" value="P:folic acid biosynthetic process"/>
    <property type="evidence" value="ECO:0007669"/>
    <property type="project" value="UniProtKB-KW"/>
</dbReference>
<dbReference type="EC" id="6.3.2.12" evidence="6"/>
<keyword evidence="13" id="KW-0460">Magnesium</keyword>
<evidence type="ECO:0000256" key="18">
    <source>
        <dbReference type="PIRNR" id="PIRNR001563"/>
    </source>
</evidence>
<dbReference type="EMBL" id="LT838272">
    <property type="protein sequence ID" value="SMB92616.1"/>
    <property type="molecule type" value="Genomic_DNA"/>
</dbReference>
<dbReference type="Proteomes" id="UP000192569">
    <property type="component" value="Chromosome I"/>
</dbReference>
<evidence type="ECO:0000256" key="13">
    <source>
        <dbReference type="ARBA" id="ARBA00022842"/>
    </source>
</evidence>
<organism evidence="21 22">
    <name type="scientific">Thermanaeromonas toyohensis ToBE</name>
    <dbReference type="NCBI Taxonomy" id="698762"/>
    <lineage>
        <taxon>Bacteria</taxon>
        <taxon>Bacillati</taxon>
        <taxon>Bacillota</taxon>
        <taxon>Clostridia</taxon>
        <taxon>Neomoorellales</taxon>
        <taxon>Neomoorellaceae</taxon>
        <taxon>Thermanaeromonas</taxon>
    </lineage>
</organism>
<evidence type="ECO:0000256" key="7">
    <source>
        <dbReference type="ARBA" id="ARBA00013025"/>
    </source>
</evidence>
<dbReference type="STRING" id="698762.SAMN00808754_0674"/>
<dbReference type="PANTHER" id="PTHR11136:SF0">
    <property type="entry name" value="DIHYDROFOLATE SYNTHETASE-RELATED"/>
    <property type="match status" value="1"/>
</dbReference>
<evidence type="ECO:0000256" key="8">
    <source>
        <dbReference type="ARBA" id="ARBA00019357"/>
    </source>
</evidence>
<evidence type="ECO:0000256" key="4">
    <source>
        <dbReference type="ARBA" id="ARBA00008276"/>
    </source>
</evidence>
<keyword evidence="9 18" id="KW-0436">Ligase</keyword>
<dbReference type="SUPFAM" id="SSF53623">
    <property type="entry name" value="MurD-like peptide ligases, catalytic domain"/>
    <property type="match status" value="1"/>
</dbReference>
<dbReference type="Gene3D" id="3.90.190.20">
    <property type="entry name" value="Mur ligase, C-terminal domain"/>
    <property type="match status" value="1"/>
</dbReference>
<feature type="domain" description="Mur ligase C-terminal" evidence="19">
    <location>
        <begin position="299"/>
        <end position="418"/>
    </location>
</feature>
<dbReference type="OrthoDB" id="9809356at2"/>
<dbReference type="InterPro" id="IPR036615">
    <property type="entry name" value="Mur_ligase_C_dom_sf"/>
</dbReference>
<dbReference type="Pfam" id="PF02875">
    <property type="entry name" value="Mur_ligase_C"/>
    <property type="match status" value="1"/>
</dbReference>
<comment type="catalytic activity">
    <reaction evidence="17">
        <text>7,8-dihydropteroate + L-glutamate + ATP = 7,8-dihydrofolate + ADP + phosphate + H(+)</text>
        <dbReference type="Rhea" id="RHEA:23584"/>
        <dbReference type="ChEBI" id="CHEBI:15378"/>
        <dbReference type="ChEBI" id="CHEBI:17839"/>
        <dbReference type="ChEBI" id="CHEBI:29985"/>
        <dbReference type="ChEBI" id="CHEBI:30616"/>
        <dbReference type="ChEBI" id="CHEBI:43474"/>
        <dbReference type="ChEBI" id="CHEBI:57451"/>
        <dbReference type="ChEBI" id="CHEBI:456216"/>
        <dbReference type="EC" id="6.3.2.12"/>
    </reaction>
</comment>
<keyword evidence="10" id="KW-0479">Metal-binding</keyword>
<dbReference type="InterPro" id="IPR001645">
    <property type="entry name" value="Folylpolyglutamate_synth"/>
</dbReference>
<keyword evidence="12 18" id="KW-0067">ATP-binding</keyword>
<evidence type="ECO:0000256" key="15">
    <source>
        <dbReference type="ARBA" id="ARBA00030592"/>
    </source>
</evidence>
<dbReference type="GO" id="GO:0005737">
    <property type="term" value="C:cytoplasm"/>
    <property type="evidence" value="ECO:0007669"/>
    <property type="project" value="TreeGrafter"/>
</dbReference>
<accession>A0A1W1VH24</accession>
<dbReference type="GO" id="GO:0004326">
    <property type="term" value="F:tetrahydrofolylpolyglutamate synthase activity"/>
    <property type="evidence" value="ECO:0007669"/>
    <property type="project" value="UniProtKB-EC"/>
</dbReference>
<evidence type="ECO:0000256" key="9">
    <source>
        <dbReference type="ARBA" id="ARBA00022598"/>
    </source>
</evidence>
<dbReference type="Pfam" id="PF08245">
    <property type="entry name" value="Mur_ligase_M"/>
    <property type="match status" value="1"/>
</dbReference>
<evidence type="ECO:0000256" key="10">
    <source>
        <dbReference type="ARBA" id="ARBA00022723"/>
    </source>
</evidence>
<dbReference type="GO" id="GO:0008841">
    <property type="term" value="F:dihydrofolate synthase activity"/>
    <property type="evidence" value="ECO:0007669"/>
    <property type="project" value="UniProtKB-EC"/>
</dbReference>
<evidence type="ECO:0000256" key="3">
    <source>
        <dbReference type="ARBA" id="ARBA00005150"/>
    </source>
</evidence>
<dbReference type="InterPro" id="IPR036565">
    <property type="entry name" value="Mur-like_cat_sf"/>
</dbReference>
<comment type="pathway">
    <text evidence="2">Cofactor biosynthesis; tetrahydrofolate biosynthesis; 7,8-dihydrofolate from 2-amino-4-hydroxy-6-hydroxymethyl-7,8-dihydropteridine diphosphate and 4-aminobenzoate: step 2/2.</text>
</comment>
<evidence type="ECO:0000256" key="12">
    <source>
        <dbReference type="ARBA" id="ARBA00022840"/>
    </source>
</evidence>
<dbReference type="Gene3D" id="3.40.1190.10">
    <property type="entry name" value="Mur-like, catalytic domain"/>
    <property type="match status" value="1"/>
</dbReference>
<feature type="domain" description="Mur ligase central" evidence="20">
    <location>
        <begin position="44"/>
        <end position="271"/>
    </location>
</feature>
<gene>
    <name evidence="21" type="ORF">SAMN00808754_0674</name>
</gene>
<protein>
    <recommendedName>
        <fullName evidence="8">Dihydrofolate synthase/folylpolyglutamate synthase</fullName>
        <ecNumber evidence="6">6.3.2.12</ecNumber>
        <ecNumber evidence="7">6.3.2.17</ecNumber>
    </recommendedName>
    <alternativeName>
        <fullName evidence="15">Tetrahydrofolylpolyglutamate synthase</fullName>
    </alternativeName>
</protein>
<comment type="subunit">
    <text evidence="5">Monomer.</text>
</comment>
<name>A0A1W1VH24_9FIRM</name>
<dbReference type="RefSeq" id="WP_084664030.1">
    <property type="nucleotide sequence ID" value="NZ_LT838272.1"/>
</dbReference>
<evidence type="ECO:0000313" key="22">
    <source>
        <dbReference type="Proteomes" id="UP000192569"/>
    </source>
</evidence>
<comment type="pathway">
    <text evidence="3">Cofactor biosynthesis; tetrahydrofolylpolyglutamate biosynthesis.</text>
</comment>
<comment type="catalytic activity">
    <reaction evidence="16">
        <text>(6S)-5,6,7,8-tetrahydrofolyl-(gamma-L-Glu)(n) + L-glutamate + ATP = (6S)-5,6,7,8-tetrahydrofolyl-(gamma-L-Glu)(n+1) + ADP + phosphate + H(+)</text>
        <dbReference type="Rhea" id="RHEA:10580"/>
        <dbReference type="Rhea" id="RHEA-COMP:14738"/>
        <dbReference type="Rhea" id="RHEA-COMP:14740"/>
        <dbReference type="ChEBI" id="CHEBI:15378"/>
        <dbReference type="ChEBI" id="CHEBI:29985"/>
        <dbReference type="ChEBI" id="CHEBI:30616"/>
        <dbReference type="ChEBI" id="CHEBI:43474"/>
        <dbReference type="ChEBI" id="CHEBI:141005"/>
        <dbReference type="ChEBI" id="CHEBI:456216"/>
        <dbReference type="EC" id="6.3.2.17"/>
    </reaction>
</comment>
<keyword evidence="11 18" id="KW-0547">Nucleotide-binding</keyword>
<evidence type="ECO:0000256" key="5">
    <source>
        <dbReference type="ARBA" id="ARBA00011245"/>
    </source>
</evidence>
<evidence type="ECO:0000256" key="1">
    <source>
        <dbReference type="ARBA" id="ARBA00001946"/>
    </source>
</evidence>
<keyword evidence="14" id="KW-0289">Folate biosynthesis</keyword>
<evidence type="ECO:0000259" key="19">
    <source>
        <dbReference type="Pfam" id="PF02875"/>
    </source>
</evidence>
<dbReference type="EC" id="6.3.2.17" evidence="7"/>
<proteinExistence type="inferred from homology"/>
<keyword evidence="22" id="KW-1185">Reference proteome</keyword>
<dbReference type="InterPro" id="IPR004101">
    <property type="entry name" value="Mur_ligase_C"/>
</dbReference>
<dbReference type="SUPFAM" id="SSF53244">
    <property type="entry name" value="MurD-like peptide ligases, peptide-binding domain"/>
    <property type="match status" value="1"/>
</dbReference>
<dbReference type="PIRSF" id="PIRSF001563">
    <property type="entry name" value="Folylpolyglu_synth"/>
    <property type="match status" value="1"/>
</dbReference>
<evidence type="ECO:0000256" key="2">
    <source>
        <dbReference type="ARBA" id="ARBA00004799"/>
    </source>
</evidence>
<dbReference type="FunFam" id="3.40.1190.10:FF:000004">
    <property type="entry name" value="Dihydrofolate synthase/folylpolyglutamate synthase"/>
    <property type="match status" value="1"/>
</dbReference>
<dbReference type="NCBIfam" id="TIGR01499">
    <property type="entry name" value="folC"/>
    <property type="match status" value="1"/>
</dbReference>
<dbReference type="InterPro" id="IPR018109">
    <property type="entry name" value="Folylpolyglutamate_synth_CS"/>
</dbReference>
<dbReference type="InterPro" id="IPR013221">
    <property type="entry name" value="Mur_ligase_cen"/>
</dbReference>
<dbReference type="PROSITE" id="PS01011">
    <property type="entry name" value="FOLYLPOLYGLU_SYNT_1"/>
    <property type="match status" value="1"/>
</dbReference>
<dbReference type="PANTHER" id="PTHR11136">
    <property type="entry name" value="FOLYLPOLYGLUTAMATE SYNTHASE-RELATED"/>
    <property type="match status" value="1"/>
</dbReference>
<evidence type="ECO:0000259" key="20">
    <source>
        <dbReference type="Pfam" id="PF08245"/>
    </source>
</evidence>
<sequence>MNYHQALKFLRQLTKFGINLGLGRMEELLRRLGDPHRRLRFFHIGGTNGKGSVAAMVATILQVAGYRVGLFTSPHLHSYTERIRLDGQEIPKEDVAYLLTLLRPVLEDMVKDGFEHPTEFEVTTALALYYFAEVKPDYVVLEVGLGGSIDSTNIIPASEVSIITNVGLDHMEYLGATLPEIAREKAGIIKEDGVVVTGVDKPEPLEVIEKACQQKGATLYRLGRDIHFKEVALSQEGGELDWEGLGRCYQGLKISLLGRHQLINASLAVAAIEAARRHRGLRVTEDQIREGLAKVFWPGRLEVVGKNPLVILDGAHNYDGALALKQALEEIFSYRHLILVLGMLADKEREKMVSLLAPLAQRVIVTRPNSPRAGDWEKLAFYARRFTPHVQAVRNISQALQIALSLAGPEDLICATGSLYMIADARKWFLKHKKEDFAVK</sequence>
<dbReference type="GO" id="GO:0046872">
    <property type="term" value="F:metal ion binding"/>
    <property type="evidence" value="ECO:0007669"/>
    <property type="project" value="UniProtKB-KW"/>
</dbReference>
<evidence type="ECO:0000256" key="14">
    <source>
        <dbReference type="ARBA" id="ARBA00022909"/>
    </source>
</evidence>
<evidence type="ECO:0000256" key="11">
    <source>
        <dbReference type="ARBA" id="ARBA00022741"/>
    </source>
</evidence>
<dbReference type="GO" id="GO:0005524">
    <property type="term" value="F:ATP binding"/>
    <property type="evidence" value="ECO:0007669"/>
    <property type="project" value="UniProtKB-KW"/>
</dbReference>
<evidence type="ECO:0000256" key="16">
    <source>
        <dbReference type="ARBA" id="ARBA00047493"/>
    </source>
</evidence>
<comment type="similarity">
    <text evidence="4 18">Belongs to the folylpolyglutamate synthase family.</text>
</comment>
<evidence type="ECO:0000256" key="17">
    <source>
        <dbReference type="ARBA" id="ARBA00049161"/>
    </source>
</evidence>
<comment type="cofactor">
    <cofactor evidence="1">
        <name>Mg(2+)</name>
        <dbReference type="ChEBI" id="CHEBI:18420"/>
    </cofactor>
</comment>
<evidence type="ECO:0000256" key="6">
    <source>
        <dbReference type="ARBA" id="ARBA00013023"/>
    </source>
</evidence>
<dbReference type="PROSITE" id="PS01012">
    <property type="entry name" value="FOLYLPOLYGLU_SYNT_2"/>
    <property type="match status" value="1"/>
</dbReference>
<dbReference type="AlphaFoldDB" id="A0A1W1VH24"/>